<evidence type="ECO:0000313" key="2">
    <source>
        <dbReference type="EMBL" id="RRT42492.1"/>
    </source>
</evidence>
<organism evidence="2 3">
    <name type="scientific">Ensete ventricosum</name>
    <name type="common">Abyssinian banana</name>
    <name type="synonym">Musa ensete</name>
    <dbReference type="NCBI Taxonomy" id="4639"/>
    <lineage>
        <taxon>Eukaryota</taxon>
        <taxon>Viridiplantae</taxon>
        <taxon>Streptophyta</taxon>
        <taxon>Embryophyta</taxon>
        <taxon>Tracheophyta</taxon>
        <taxon>Spermatophyta</taxon>
        <taxon>Magnoliopsida</taxon>
        <taxon>Liliopsida</taxon>
        <taxon>Zingiberales</taxon>
        <taxon>Musaceae</taxon>
        <taxon>Ensete</taxon>
    </lineage>
</organism>
<dbReference type="AlphaFoldDB" id="A0A426XSQ7"/>
<sequence>MSIHDNRETKKGSDFEESSKRRRGREAPLKVSHGEVAVRLEFLRLCEETTPGRTTATCNRSNAAQKEAEEKSSGPPLLVGIASLLQAPRSRRLHCRNPIPWPKFGGSSSVPQVEQEIRDLCAVPSDCELGFKRTGGRGGRRGTGRKLGWSPLARGTEESGGLMRYRGGRDPTKGAYEE</sequence>
<feature type="region of interest" description="Disordered" evidence="1">
    <location>
        <begin position="133"/>
        <end position="178"/>
    </location>
</feature>
<accession>A0A426XSQ7</accession>
<feature type="region of interest" description="Disordered" evidence="1">
    <location>
        <begin position="1"/>
        <end position="30"/>
    </location>
</feature>
<reference evidence="2 3" key="1">
    <citation type="journal article" date="2014" name="Agronomy (Basel)">
        <title>A Draft Genome Sequence for Ensete ventricosum, the Drought-Tolerant Tree Against Hunger.</title>
        <authorList>
            <person name="Harrison J."/>
            <person name="Moore K.A."/>
            <person name="Paszkiewicz K."/>
            <person name="Jones T."/>
            <person name="Grant M."/>
            <person name="Ambacheew D."/>
            <person name="Muzemil S."/>
            <person name="Studholme D.J."/>
        </authorList>
    </citation>
    <scope>NUCLEOTIDE SEQUENCE [LARGE SCALE GENOMIC DNA]</scope>
</reference>
<dbReference type="Proteomes" id="UP000287651">
    <property type="component" value="Unassembled WGS sequence"/>
</dbReference>
<protein>
    <submittedName>
        <fullName evidence="2">Uncharacterized protein</fullName>
    </submittedName>
</protein>
<comment type="caution">
    <text evidence="2">The sequence shown here is derived from an EMBL/GenBank/DDBJ whole genome shotgun (WGS) entry which is preliminary data.</text>
</comment>
<feature type="compositionally biased region" description="Basic residues" evidence="1">
    <location>
        <begin position="134"/>
        <end position="144"/>
    </location>
</feature>
<evidence type="ECO:0000256" key="1">
    <source>
        <dbReference type="SAM" id="MobiDB-lite"/>
    </source>
</evidence>
<feature type="compositionally biased region" description="Basic and acidic residues" evidence="1">
    <location>
        <begin position="167"/>
        <end position="178"/>
    </location>
</feature>
<proteinExistence type="predicted"/>
<feature type="compositionally biased region" description="Polar residues" evidence="1">
    <location>
        <begin position="53"/>
        <end position="64"/>
    </location>
</feature>
<evidence type="ECO:0000313" key="3">
    <source>
        <dbReference type="Proteomes" id="UP000287651"/>
    </source>
</evidence>
<feature type="region of interest" description="Disordered" evidence="1">
    <location>
        <begin position="53"/>
        <end position="75"/>
    </location>
</feature>
<name>A0A426XSQ7_ENSVE</name>
<dbReference type="EMBL" id="AMZH03017803">
    <property type="protein sequence ID" value="RRT42492.1"/>
    <property type="molecule type" value="Genomic_DNA"/>
</dbReference>
<gene>
    <name evidence="2" type="ORF">B296_00030572</name>
</gene>